<protein>
    <submittedName>
        <fullName evidence="1">Uncharacterized protein</fullName>
    </submittedName>
</protein>
<reference evidence="2" key="1">
    <citation type="submission" date="2015-12" db="EMBL/GenBank/DDBJ databases">
        <title>Update maize B73 reference genome by single molecule sequencing technologies.</title>
        <authorList>
            <consortium name="Maize Genome Sequencing Project"/>
            <person name="Ware D."/>
        </authorList>
    </citation>
    <scope>NUCLEOTIDE SEQUENCE [LARGE SCALE GENOMIC DNA]</scope>
    <source>
        <strain evidence="2">cv. B73</strain>
    </source>
</reference>
<proteinExistence type="predicted"/>
<accession>A0A804LZP1</accession>
<dbReference type="Proteomes" id="UP000007305">
    <property type="component" value="Chromosome 1"/>
</dbReference>
<evidence type="ECO:0000313" key="1">
    <source>
        <dbReference type="EnsemblPlants" id="Zm00001eb048040_P001"/>
    </source>
</evidence>
<dbReference type="Gramene" id="Zm00001eb048040_T001">
    <property type="protein sequence ID" value="Zm00001eb048040_P001"/>
    <property type="gene ID" value="Zm00001eb048040"/>
</dbReference>
<dbReference type="EnsemblPlants" id="Zm00001eb048040_T001">
    <property type="protein sequence ID" value="Zm00001eb048040_P001"/>
    <property type="gene ID" value="Zm00001eb048040"/>
</dbReference>
<dbReference type="AlphaFoldDB" id="A0A804LZP1"/>
<dbReference type="InParanoid" id="A0A804LZP1"/>
<keyword evidence="2" id="KW-1185">Reference proteome</keyword>
<dbReference type="Gene3D" id="3.30.360.10">
    <property type="entry name" value="Dihydrodipicolinate Reductase, domain 2"/>
    <property type="match status" value="1"/>
</dbReference>
<evidence type="ECO:0000313" key="2">
    <source>
        <dbReference type="Proteomes" id="UP000007305"/>
    </source>
</evidence>
<name>A0A804LZP1_MAIZE</name>
<sequence>MVLLHHEVEVEYPDGQPTEKHQATLLEFGKVENGRSTTAMALTVACIESSVSTPSDEEVEVEAFDGATARASRTSLPHRARRNYSSTCARARTEGASRITVSYGKGPDLKGLQQHGPLTVLHTDMDEEGSFDAVVVRCDYAFLNGLAAHSSFG</sequence>
<reference evidence="1" key="2">
    <citation type="submission" date="2019-07" db="EMBL/GenBank/DDBJ databases">
        <authorList>
            <person name="Seetharam A."/>
            <person name="Woodhouse M."/>
            <person name="Cannon E."/>
        </authorList>
    </citation>
    <scope>NUCLEOTIDE SEQUENCE [LARGE SCALE GENOMIC DNA]</scope>
    <source>
        <strain evidence="1">cv. B73</strain>
    </source>
</reference>
<reference evidence="1" key="3">
    <citation type="submission" date="2021-05" db="UniProtKB">
        <authorList>
            <consortium name="EnsemblPlants"/>
        </authorList>
    </citation>
    <scope>IDENTIFICATION</scope>
    <source>
        <strain evidence="1">cv. B73</strain>
    </source>
</reference>
<organism evidence="1 2">
    <name type="scientific">Zea mays</name>
    <name type="common">Maize</name>
    <dbReference type="NCBI Taxonomy" id="4577"/>
    <lineage>
        <taxon>Eukaryota</taxon>
        <taxon>Viridiplantae</taxon>
        <taxon>Streptophyta</taxon>
        <taxon>Embryophyta</taxon>
        <taxon>Tracheophyta</taxon>
        <taxon>Spermatophyta</taxon>
        <taxon>Magnoliopsida</taxon>
        <taxon>Liliopsida</taxon>
        <taxon>Poales</taxon>
        <taxon>Poaceae</taxon>
        <taxon>PACMAD clade</taxon>
        <taxon>Panicoideae</taxon>
        <taxon>Andropogonodae</taxon>
        <taxon>Andropogoneae</taxon>
        <taxon>Tripsacinae</taxon>
        <taxon>Zea</taxon>
    </lineage>
</organism>